<reference evidence="3 4" key="1">
    <citation type="submission" date="2016-10" db="EMBL/GenBank/DDBJ databases">
        <authorList>
            <person name="Cai Z."/>
        </authorList>
    </citation>
    <scope>NUCLEOTIDE SEQUENCE [LARGE SCALE GENOMIC DNA]</scope>
</reference>
<evidence type="ECO:0000259" key="2">
    <source>
        <dbReference type="Pfam" id="PF12222"/>
    </source>
</evidence>
<protein>
    <recommendedName>
        <fullName evidence="2">Peptide N-acetyl-beta-D-glucosaminyl asparaginase amidase A N-terminal domain-containing protein</fullName>
    </recommendedName>
</protein>
<sequence>MLERWQQQQLLLLLLMALAWSQQAAPAAAVPFRVYEPCPAYAGGVGLCRKEPTSMKPGRRSGVSPAAATKPVPKQLPVDMRLPCTDMQSCKKNVDVVRQPDPPTALDISSCTINLMPWSAFPCAFDADQYAGLPGQASDLCYTNNSEVDAALGPSALARNLTTDGYNNLFYGVLPQQLCHGIEVPQVESLLLNVDFRLATGRQFDRTYSFQIGHAVAAFGTCSEPSRLINADKTWSTRVDVSHLQPYMQPGMPTRFSLSNVLSNTYNVPIWARITLDVYYKTPTPSTTSSTHVGASHVVRRALQVPELPESAALTRYPLSMSSVQLVPDEVIPLVPFGKSDMEALSVIGGDGDRPAHWPNVTFELPTTMSVAGDIYRAQLHVVPKGNGAMNPSGASTNSTCGEYSTGEPYREVRVYVDGQLAGFYPISYTMYTGGVDPRLWTAIVAGNTYSLPVYVYDLSPWLGVLNNNASNSNNHTITVELFGASGNDWVLANTLLLWRNSGDIQVVGQRPVMVASASMYEPVVSKCAGGHLGDAGKGHS</sequence>
<name>A0A383W3P8_TETOB</name>
<keyword evidence="4" id="KW-1185">Reference proteome</keyword>
<accession>A0A383W3P8</accession>
<gene>
    <name evidence="3" type="ORF">BQ4739_LOCUS12456</name>
</gene>
<dbReference type="Proteomes" id="UP000256970">
    <property type="component" value="Unassembled WGS sequence"/>
</dbReference>
<dbReference type="InterPro" id="IPR021102">
    <property type="entry name" value="PNGase_A"/>
</dbReference>
<dbReference type="Pfam" id="PF12222">
    <property type="entry name" value="PNGaseA"/>
    <property type="match status" value="1"/>
</dbReference>
<evidence type="ECO:0000313" key="4">
    <source>
        <dbReference type="Proteomes" id="UP000256970"/>
    </source>
</evidence>
<dbReference type="EMBL" id="FNXT01001122">
    <property type="protein sequence ID" value="SZX72265.1"/>
    <property type="molecule type" value="Genomic_DNA"/>
</dbReference>
<dbReference type="PANTHER" id="PTHR31104">
    <property type="entry name" value="PEPTIDE-N4-(N-ACETYL-BETA-GLUCOSAMINYL)ASPARAGINE AMIDASE A PROTEIN"/>
    <property type="match status" value="1"/>
</dbReference>
<organism evidence="3 4">
    <name type="scientific">Tetradesmus obliquus</name>
    <name type="common">Green alga</name>
    <name type="synonym">Acutodesmus obliquus</name>
    <dbReference type="NCBI Taxonomy" id="3088"/>
    <lineage>
        <taxon>Eukaryota</taxon>
        <taxon>Viridiplantae</taxon>
        <taxon>Chlorophyta</taxon>
        <taxon>core chlorophytes</taxon>
        <taxon>Chlorophyceae</taxon>
        <taxon>CS clade</taxon>
        <taxon>Sphaeropleales</taxon>
        <taxon>Scenedesmaceae</taxon>
        <taxon>Tetradesmus</taxon>
    </lineage>
</organism>
<dbReference type="InterPro" id="IPR056948">
    <property type="entry name" value="PNGaseA_N"/>
</dbReference>
<feature type="domain" description="Peptide N-acetyl-beta-D-glucosaminyl asparaginase amidase A N-terminal" evidence="2">
    <location>
        <begin position="396"/>
        <end position="502"/>
    </location>
</feature>
<evidence type="ECO:0000313" key="3">
    <source>
        <dbReference type="EMBL" id="SZX72265.1"/>
    </source>
</evidence>
<evidence type="ECO:0000256" key="1">
    <source>
        <dbReference type="SAM" id="SignalP"/>
    </source>
</evidence>
<dbReference type="STRING" id="3088.A0A383W3P8"/>
<feature type="chain" id="PRO_5016855235" description="Peptide N-acetyl-beta-D-glucosaminyl asparaginase amidase A N-terminal domain-containing protein" evidence="1">
    <location>
        <begin position="22"/>
        <end position="541"/>
    </location>
</feature>
<proteinExistence type="predicted"/>
<feature type="signal peptide" evidence="1">
    <location>
        <begin position="1"/>
        <end position="21"/>
    </location>
</feature>
<keyword evidence="1" id="KW-0732">Signal</keyword>
<dbReference type="AlphaFoldDB" id="A0A383W3P8"/>